<gene>
    <name evidence="2" type="ORF">V6N11_029791</name>
</gene>
<proteinExistence type="predicted"/>
<feature type="region of interest" description="Disordered" evidence="1">
    <location>
        <begin position="69"/>
        <end position="96"/>
    </location>
</feature>
<feature type="region of interest" description="Disordered" evidence="1">
    <location>
        <begin position="335"/>
        <end position="378"/>
    </location>
</feature>
<evidence type="ECO:0000256" key="1">
    <source>
        <dbReference type="SAM" id="MobiDB-lite"/>
    </source>
</evidence>
<evidence type="ECO:0000313" key="3">
    <source>
        <dbReference type="Proteomes" id="UP001396334"/>
    </source>
</evidence>
<reference evidence="2 3" key="1">
    <citation type="journal article" date="2024" name="G3 (Bethesda)">
        <title>Genome assembly of Hibiscus sabdariffa L. provides insights into metabolisms of medicinal natural products.</title>
        <authorList>
            <person name="Kim T."/>
        </authorList>
    </citation>
    <scope>NUCLEOTIDE SEQUENCE [LARGE SCALE GENOMIC DNA]</scope>
    <source>
        <strain evidence="2">TK-2024</strain>
        <tissue evidence="2">Old leaves</tissue>
    </source>
</reference>
<comment type="caution">
    <text evidence="2">The sequence shown here is derived from an EMBL/GenBank/DDBJ whole genome shotgun (WGS) entry which is preliminary data.</text>
</comment>
<evidence type="ECO:0000313" key="2">
    <source>
        <dbReference type="EMBL" id="KAK8988400.1"/>
    </source>
</evidence>
<dbReference type="Proteomes" id="UP001396334">
    <property type="component" value="Unassembled WGS sequence"/>
</dbReference>
<name>A0ABR2PIY6_9ROSI</name>
<feature type="region of interest" description="Disordered" evidence="1">
    <location>
        <begin position="1"/>
        <end position="57"/>
    </location>
</feature>
<protein>
    <submittedName>
        <fullName evidence="2">Uncharacterized protein</fullName>
    </submittedName>
</protein>
<organism evidence="2 3">
    <name type="scientific">Hibiscus sabdariffa</name>
    <name type="common">roselle</name>
    <dbReference type="NCBI Taxonomy" id="183260"/>
    <lineage>
        <taxon>Eukaryota</taxon>
        <taxon>Viridiplantae</taxon>
        <taxon>Streptophyta</taxon>
        <taxon>Embryophyta</taxon>
        <taxon>Tracheophyta</taxon>
        <taxon>Spermatophyta</taxon>
        <taxon>Magnoliopsida</taxon>
        <taxon>eudicotyledons</taxon>
        <taxon>Gunneridae</taxon>
        <taxon>Pentapetalae</taxon>
        <taxon>rosids</taxon>
        <taxon>malvids</taxon>
        <taxon>Malvales</taxon>
        <taxon>Malvaceae</taxon>
        <taxon>Malvoideae</taxon>
        <taxon>Hibiscus</taxon>
    </lineage>
</organism>
<keyword evidence="3" id="KW-1185">Reference proteome</keyword>
<dbReference type="EMBL" id="JBBPBN010000057">
    <property type="protein sequence ID" value="KAK8988400.1"/>
    <property type="molecule type" value="Genomic_DNA"/>
</dbReference>
<sequence length="378" mass="40634">MSASNPTAVYGIPTYATANGRPPDNYPMVNSPISLERPASPSPLENQPIVKKNKNEGGIVANLDDSAMDAEVGDGPQRIVPDGNHVGEKPDSGVGKSVTYASVTAKLTSDGSKPKSTTASIDEEVIILEDDVILNRKEKIPSIQFSNRVHDQDNVGEEVSEDRLFGPWMVVENRRRRTNAVSRSNGGSMSGGNATGGSRFGVLHVDENAKDTEGANVGQGRKVQLQSITPTVQPNRGERVNRMDVSIGPTKNYAYLKSNPDKKNKKPIGDSRSVTIISSLGGKEASAMVHKHSIASGLHSARNLKGRKSAEAQVLDTRVVSEFITDLIDRLDSFQDPSSSLMEKDGDDNELGGSEEGLFDSDSRGNDDHDEDVILVEQ</sequence>
<feature type="compositionally biased region" description="Acidic residues" evidence="1">
    <location>
        <begin position="368"/>
        <end position="378"/>
    </location>
</feature>
<accession>A0ABR2PIY6</accession>